<evidence type="ECO:0000256" key="6">
    <source>
        <dbReference type="SAM" id="SignalP"/>
    </source>
</evidence>
<evidence type="ECO:0000256" key="1">
    <source>
        <dbReference type="ARBA" id="ARBA00004196"/>
    </source>
</evidence>
<evidence type="ECO:0000256" key="3">
    <source>
        <dbReference type="ARBA" id="ARBA00022448"/>
    </source>
</evidence>
<feature type="region of interest" description="Disordered" evidence="5">
    <location>
        <begin position="26"/>
        <end position="47"/>
    </location>
</feature>
<feature type="chain" id="PRO_5038852627" evidence="6">
    <location>
        <begin position="21"/>
        <end position="341"/>
    </location>
</feature>
<keyword evidence="9" id="KW-1185">Reference proteome</keyword>
<evidence type="ECO:0000256" key="5">
    <source>
        <dbReference type="SAM" id="MobiDB-lite"/>
    </source>
</evidence>
<comment type="caution">
    <text evidence="8">The sequence shown here is derived from an EMBL/GenBank/DDBJ whole genome shotgun (WGS) entry which is preliminary data.</text>
</comment>
<dbReference type="PROSITE" id="PS51257">
    <property type="entry name" value="PROKAR_LIPOPROTEIN"/>
    <property type="match status" value="1"/>
</dbReference>
<protein>
    <submittedName>
        <fullName evidence="8">ABC-type Fe3+-hydroxamate transport system substrate-binding protein</fullName>
    </submittedName>
</protein>
<gene>
    <name evidence="8" type="ORF">FB560_1142</name>
</gene>
<dbReference type="EMBL" id="VFOX01000001">
    <property type="protein sequence ID" value="TQL85525.1"/>
    <property type="molecule type" value="Genomic_DNA"/>
</dbReference>
<dbReference type="GO" id="GO:0030288">
    <property type="term" value="C:outer membrane-bounded periplasmic space"/>
    <property type="evidence" value="ECO:0007669"/>
    <property type="project" value="TreeGrafter"/>
</dbReference>
<dbReference type="OrthoDB" id="9793175at2"/>
<accession>A0A543BL13</accession>
<comment type="subcellular location">
    <subcellularLocation>
        <location evidence="1">Cell envelope</location>
    </subcellularLocation>
</comment>
<feature type="signal peptide" evidence="6">
    <location>
        <begin position="1"/>
        <end position="20"/>
    </location>
</feature>
<reference evidence="8 9" key="1">
    <citation type="submission" date="2019-06" db="EMBL/GenBank/DDBJ databases">
        <title>Sequencing the genomes of 1000 actinobacteria strains.</title>
        <authorList>
            <person name="Klenk H.-P."/>
        </authorList>
    </citation>
    <scope>NUCLEOTIDE SEQUENCE [LARGE SCALE GENOMIC DNA]</scope>
    <source>
        <strain evidence="8 9">DSM 20169</strain>
    </source>
</reference>
<dbReference type="PROSITE" id="PS50983">
    <property type="entry name" value="FE_B12_PBP"/>
    <property type="match status" value="1"/>
</dbReference>
<dbReference type="Pfam" id="PF01497">
    <property type="entry name" value="Peripla_BP_2"/>
    <property type="match status" value="1"/>
</dbReference>
<sequence>MRLRSPQLLAAAAISALLLAGCSAGPDSSETAEPSADTYSVTHEAGTTENVPVNPGKIVVLDEYAALNMMEIGVVPDVVFGGLSSEVGAVILEEEGVELIAAPTMILEPDFEAIAAEEPDLIVLTTPGATIEETYPSFSEIAPTIVLPYEKPWQEMLELTGQAFQREEQADAVATALQKKLDAVTAEAGSDIGSISVLGSFQDIYYSPAMINPMSLTLEAVGFTRPQVEVDGVPSGASTTAVMFSAEELPEHDADTVVLMDGSIYNAAAVQALPTFSTLSAAQNDRVFLANGELWSANFALGTWWVLDDIETILTSGVSAPLGTIDDAIERWDALQAAIGS</sequence>
<evidence type="ECO:0000313" key="9">
    <source>
        <dbReference type="Proteomes" id="UP000317209"/>
    </source>
</evidence>
<evidence type="ECO:0000313" key="8">
    <source>
        <dbReference type="EMBL" id="TQL85525.1"/>
    </source>
</evidence>
<dbReference type="Proteomes" id="UP000317209">
    <property type="component" value="Unassembled WGS sequence"/>
</dbReference>
<evidence type="ECO:0000256" key="2">
    <source>
        <dbReference type="ARBA" id="ARBA00008814"/>
    </source>
</evidence>
<organism evidence="8 9">
    <name type="scientific">Microbacterium saperdae</name>
    <dbReference type="NCBI Taxonomy" id="69368"/>
    <lineage>
        <taxon>Bacteria</taxon>
        <taxon>Bacillati</taxon>
        <taxon>Actinomycetota</taxon>
        <taxon>Actinomycetes</taxon>
        <taxon>Micrococcales</taxon>
        <taxon>Microbacteriaceae</taxon>
        <taxon>Microbacterium</taxon>
    </lineage>
</organism>
<feature type="domain" description="Fe/B12 periplasmic-binding" evidence="7">
    <location>
        <begin position="57"/>
        <end position="318"/>
    </location>
</feature>
<proteinExistence type="inferred from homology"/>
<dbReference type="PANTHER" id="PTHR30532:SF24">
    <property type="entry name" value="FERRIC ENTEROBACTIN-BINDING PERIPLASMIC PROTEIN FEPB"/>
    <property type="match status" value="1"/>
</dbReference>
<dbReference type="GO" id="GO:1901678">
    <property type="term" value="P:iron coordination entity transport"/>
    <property type="evidence" value="ECO:0007669"/>
    <property type="project" value="UniProtKB-ARBA"/>
</dbReference>
<dbReference type="Gene3D" id="3.40.50.1980">
    <property type="entry name" value="Nitrogenase molybdenum iron protein domain"/>
    <property type="match status" value="2"/>
</dbReference>
<evidence type="ECO:0000259" key="7">
    <source>
        <dbReference type="PROSITE" id="PS50983"/>
    </source>
</evidence>
<dbReference type="InterPro" id="IPR051313">
    <property type="entry name" value="Bact_iron-sidero_bind"/>
</dbReference>
<dbReference type="AlphaFoldDB" id="A0A543BL13"/>
<keyword evidence="4 6" id="KW-0732">Signal</keyword>
<name>A0A543BL13_9MICO</name>
<dbReference type="InterPro" id="IPR002491">
    <property type="entry name" value="ABC_transptr_periplasmic_BD"/>
</dbReference>
<dbReference type="RefSeq" id="WP_141871466.1">
    <property type="nucleotide sequence ID" value="NZ_VFOX01000001.1"/>
</dbReference>
<keyword evidence="3" id="KW-0813">Transport</keyword>
<dbReference type="SUPFAM" id="SSF53807">
    <property type="entry name" value="Helical backbone' metal receptor"/>
    <property type="match status" value="1"/>
</dbReference>
<dbReference type="PANTHER" id="PTHR30532">
    <property type="entry name" value="IRON III DICITRATE-BINDING PERIPLASMIC PROTEIN"/>
    <property type="match status" value="1"/>
</dbReference>
<comment type="similarity">
    <text evidence="2">Belongs to the bacterial solute-binding protein 8 family.</text>
</comment>
<evidence type="ECO:0000256" key="4">
    <source>
        <dbReference type="ARBA" id="ARBA00022729"/>
    </source>
</evidence>